<feature type="region of interest" description="Disordered" evidence="2">
    <location>
        <begin position="401"/>
        <end position="420"/>
    </location>
</feature>
<comment type="caution">
    <text evidence="4">The sequence shown here is derived from an EMBL/GenBank/DDBJ whole genome shotgun (WGS) entry which is preliminary data.</text>
</comment>
<dbReference type="SMART" id="SM00507">
    <property type="entry name" value="HNHc"/>
    <property type="match status" value="1"/>
</dbReference>
<protein>
    <recommendedName>
        <fullName evidence="3">HNH nuclease domain-containing protein</fullName>
    </recommendedName>
</protein>
<dbReference type="EMBL" id="BAED01000026">
    <property type="protein sequence ID" value="GAB05075.1"/>
    <property type="molecule type" value="Genomic_DNA"/>
</dbReference>
<dbReference type="Pfam" id="PF01844">
    <property type="entry name" value="HNH"/>
    <property type="match status" value="1"/>
</dbReference>
<evidence type="ECO:0000256" key="1">
    <source>
        <dbReference type="ARBA" id="ARBA00023450"/>
    </source>
</evidence>
<feature type="domain" description="HNH nuclease" evidence="3">
    <location>
        <begin position="323"/>
        <end position="374"/>
    </location>
</feature>
<dbReference type="eggNOG" id="COG1403">
    <property type="taxonomic scope" value="Bacteria"/>
</dbReference>
<gene>
    <name evidence="4" type="ORF">GOAMR_26_00490</name>
</gene>
<dbReference type="InterPro" id="IPR002711">
    <property type="entry name" value="HNH"/>
</dbReference>
<sequence length="420" mass="45142">MFDYRVVMDLGKMTSELIELDFGEEADGRASFDALREVLTMTNVLHHHAAVLAGILNRSAVLRQRGGSLRQLLIDLGCAPATASRLVRVATALPDTQFLAGHTRDGYLSLEHADAVVTGLTHIERRAGTPLTRQSRVEFERVLVAQTFSGASPAEVAAHARSVGNSVAAETDSGLPAAADRRVDEFTVAVDRDGRTQVRGDLDAVIGEKLATLIDAFSVVRPEPDGSADTRSAGRRRADALERILDAAMAAHDIGALAGAPKTSVLLTIPADTPDLSALPWVGPVSRATTEQLTCDGTVTTMIVDGETVPLAMGRDRRLFPAHLRKAIIVRDGGTCIKCGAPASWTQVHHITHWCQGGETCVDNGCLVCTSCHSDVHHAGWDVVMGYDRHPWLIPPASVDPRRRPLPAHNRRTMRLDNAA</sequence>
<evidence type="ECO:0000313" key="4">
    <source>
        <dbReference type="EMBL" id="GAB05075.1"/>
    </source>
</evidence>
<evidence type="ECO:0000256" key="2">
    <source>
        <dbReference type="SAM" id="MobiDB-lite"/>
    </source>
</evidence>
<comment type="similarity">
    <text evidence="1">Belongs to the Rv1128c/1148c/1588c/1702c/1945/3466 family.</text>
</comment>
<keyword evidence="5" id="KW-1185">Reference proteome</keyword>
<organism evidence="4 5">
    <name type="scientific">Gordonia amarae NBRC 15530</name>
    <dbReference type="NCBI Taxonomy" id="1075090"/>
    <lineage>
        <taxon>Bacteria</taxon>
        <taxon>Bacillati</taxon>
        <taxon>Actinomycetota</taxon>
        <taxon>Actinomycetes</taxon>
        <taxon>Mycobacteriales</taxon>
        <taxon>Gordoniaceae</taxon>
        <taxon>Gordonia</taxon>
    </lineage>
</organism>
<dbReference type="CDD" id="cd00085">
    <property type="entry name" value="HNHc"/>
    <property type="match status" value="1"/>
</dbReference>
<dbReference type="Gene3D" id="1.10.30.50">
    <property type="match status" value="1"/>
</dbReference>
<dbReference type="GO" id="GO:0008270">
    <property type="term" value="F:zinc ion binding"/>
    <property type="evidence" value="ECO:0007669"/>
    <property type="project" value="InterPro"/>
</dbReference>
<dbReference type="Proteomes" id="UP000006023">
    <property type="component" value="Unassembled WGS sequence"/>
</dbReference>
<evidence type="ECO:0000313" key="5">
    <source>
        <dbReference type="Proteomes" id="UP000006023"/>
    </source>
</evidence>
<dbReference type="GO" id="GO:0004519">
    <property type="term" value="F:endonuclease activity"/>
    <property type="evidence" value="ECO:0007669"/>
    <property type="project" value="InterPro"/>
</dbReference>
<name>G7GNA0_9ACTN</name>
<dbReference type="Pfam" id="PF02720">
    <property type="entry name" value="DUF222"/>
    <property type="match status" value="1"/>
</dbReference>
<dbReference type="InterPro" id="IPR003870">
    <property type="entry name" value="DUF222"/>
</dbReference>
<evidence type="ECO:0000259" key="3">
    <source>
        <dbReference type="SMART" id="SM00507"/>
    </source>
</evidence>
<dbReference type="InterPro" id="IPR003615">
    <property type="entry name" value="HNH_nuc"/>
</dbReference>
<dbReference type="GO" id="GO:0003676">
    <property type="term" value="F:nucleic acid binding"/>
    <property type="evidence" value="ECO:0007669"/>
    <property type="project" value="InterPro"/>
</dbReference>
<accession>G7GNA0</accession>
<reference evidence="4 5" key="1">
    <citation type="submission" date="2011-11" db="EMBL/GenBank/DDBJ databases">
        <title>Whole genome shotgun sequence of Gordonia amarae NBRC 15530.</title>
        <authorList>
            <person name="Takarada H."/>
            <person name="Hosoyama A."/>
            <person name="Tsuchikane K."/>
            <person name="Katsumata H."/>
            <person name="Yamazaki S."/>
            <person name="Fujita N."/>
        </authorList>
    </citation>
    <scope>NUCLEOTIDE SEQUENCE [LARGE SCALE GENOMIC DNA]</scope>
    <source>
        <strain evidence="4 5">NBRC 15530</strain>
    </source>
</reference>
<proteinExistence type="inferred from homology"/>
<dbReference type="AlphaFoldDB" id="G7GNA0"/>
<feature type="compositionally biased region" description="Basic residues" evidence="2">
    <location>
        <begin position="404"/>
        <end position="413"/>
    </location>
</feature>
<dbReference type="STRING" id="1075090.GOAMR_26_00490"/>